<comment type="function">
    <text evidence="5">May play the central regulatory role in sporulation. It may be an element of the effector pathway responsible for the activation of sporulation genes in response to nutritional stress. Spo0A may act in concert with spo0H (a sigma factor) to control the expression of some genes that are critical to the sporulation process.</text>
</comment>
<dbReference type="CDD" id="cd00383">
    <property type="entry name" value="trans_reg_C"/>
    <property type="match status" value="1"/>
</dbReference>
<keyword evidence="3 7" id="KW-0238">DNA-binding</keyword>
<sequence>MYKILIVEDDDTITAVLTRTLLKWNYEVQAVVDFGRVGEQFAQFSPDLVLLDISLPFFDGYYWCQEIRKTSQVPIIFISSAADDMNLVMAVNMGADDFLAKPFRLEVVLAKIQALLRRAYTFGTRKDVIHAGEATLSLSDATLAYNGQKLELTKNEFRILSLLMEKKGCAVSRDEIICALWENEAFIDDNTLTVNMTRLRRKLEETGLKGFIETRKGMGYLIPENYRPEDGGSAKGKKT</sequence>
<evidence type="ECO:0000256" key="4">
    <source>
        <dbReference type="ARBA" id="ARBA00023163"/>
    </source>
</evidence>
<dbReference type="GO" id="GO:0032993">
    <property type="term" value="C:protein-DNA complex"/>
    <property type="evidence" value="ECO:0007669"/>
    <property type="project" value="TreeGrafter"/>
</dbReference>
<dbReference type="CDD" id="cd18159">
    <property type="entry name" value="REC_OmpR_NsrR-like"/>
    <property type="match status" value="1"/>
</dbReference>
<dbReference type="InterPro" id="IPR011006">
    <property type="entry name" value="CheY-like_superfamily"/>
</dbReference>
<evidence type="ECO:0000259" key="8">
    <source>
        <dbReference type="PROSITE" id="PS50110"/>
    </source>
</evidence>
<dbReference type="Proteomes" id="UP000260812">
    <property type="component" value="Unassembled WGS sequence"/>
</dbReference>
<keyword evidence="2" id="KW-0805">Transcription regulation</keyword>
<keyword evidence="6" id="KW-0597">Phosphoprotein</keyword>
<dbReference type="InterPro" id="IPR039420">
    <property type="entry name" value="WalR-like"/>
</dbReference>
<evidence type="ECO:0000256" key="7">
    <source>
        <dbReference type="PROSITE-ProRule" id="PRU01091"/>
    </source>
</evidence>
<dbReference type="SUPFAM" id="SSF52172">
    <property type="entry name" value="CheY-like"/>
    <property type="match status" value="1"/>
</dbReference>
<evidence type="ECO:0000256" key="5">
    <source>
        <dbReference type="ARBA" id="ARBA00024867"/>
    </source>
</evidence>
<evidence type="ECO:0000256" key="6">
    <source>
        <dbReference type="PROSITE-ProRule" id="PRU00169"/>
    </source>
</evidence>
<feature type="domain" description="OmpR/PhoB-type" evidence="9">
    <location>
        <begin position="126"/>
        <end position="224"/>
    </location>
</feature>
<dbReference type="Gene3D" id="3.40.50.2300">
    <property type="match status" value="1"/>
</dbReference>
<comment type="caution">
    <text evidence="10">The sequence shown here is derived from an EMBL/GenBank/DDBJ whole genome shotgun (WGS) entry which is preliminary data.</text>
</comment>
<dbReference type="InterPro" id="IPR016032">
    <property type="entry name" value="Sig_transdc_resp-reg_C-effctor"/>
</dbReference>
<dbReference type="InterPro" id="IPR001867">
    <property type="entry name" value="OmpR/PhoB-type_DNA-bd"/>
</dbReference>
<dbReference type="SUPFAM" id="SSF46894">
    <property type="entry name" value="C-terminal effector domain of the bipartite response regulators"/>
    <property type="match status" value="1"/>
</dbReference>
<dbReference type="PANTHER" id="PTHR48111">
    <property type="entry name" value="REGULATOR OF RPOS"/>
    <property type="match status" value="1"/>
</dbReference>
<dbReference type="AlphaFoldDB" id="A0A3E3I0M7"/>
<dbReference type="Gene3D" id="1.10.10.10">
    <property type="entry name" value="Winged helix-like DNA-binding domain superfamily/Winged helix DNA-binding domain"/>
    <property type="match status" value="1"/>
</dbReference>
<dbReference type="PROSITE" id="PS51755">
    <property type="entry name" value="OMPR_PHOB"/>
    <property type="match status" value="1"/>
</dbReference>
<keyword evidence="4" id="KW-0804">Transcription</keyword>
<evidence type="ECO:0000256" key="2">
    <source>
        <dbReference type="ARBA" id="ARBA00023015"/>
    </source>
</evidence>
<proteinExistence type="predicted"/>
<evidence type="ECO:0000256" key="3">
    <source>
        <dbReference type="ARBA" id="ARBA00023125"/>
    </source>
</evidence>
<feature type="domain" description="Response regulatory" evidence="8">
    <location>
        <begin position="3"/>
        <end position="116"/>
    </location>
</feature>
<accession>A0A3E3I0M7</accession>
<reference evidence="10" key="1">
    <citation type="submission" date="2018-08" db="EMBL/GenBank/DDBJ databases">
        <title>A genome reference for cultivated species of the human gut microbiota.</title>
        <authorList>
            <person name="Zou Y."/>
            <person name="Xue W."/>
            <person name="Luo G."/>
        </authorList>
    </citation>
    <scope>NUCLEOTIDE SEQUENCE [LARGE SCALE GENOMIC DNA]</scope>
    <source>
        <strain evidence="10">TF05-5AC</strain>
    </source>
</reference>
<dbReference type="GO" id="GO:0006355">
    <property type="term" value="P:regulation of DNA-templated transcription"/>
    <property type="evidence" value="ECO:0007669"/>
    <property type="project" value="InterPro"/>
</dbReference>
<gene>
    <name evidence="10" type="ORF">DXC51_17725</name>
</gene>
<dbReference type="SMART" id="SM00862">
    <property type="entry name" value="Trans_reg_C"/>
    <property type="match status" value="1"/>
</dbReference>
<evidence type="ECO:0000256" key="1">
    <source>
        <dbReference type="ARBA" id="ARBA00018672"/>
    </source>
</evidence>
<name>A0A3E3I0M7_9FIRM</name>
<feature type="DNA-binding region" description="OmpR/PhoB-type" evidence="7">
    <location>
        <begin position="126"/>
        <end position="224"/>
    </location>
</feature>
<dbReference type="EMBL" id="QVLV01000013">
    <property type="protein sequence ID" value="RGE57852.1"/>
    <property type="molecule type" value="Genomic_DNA"/>
</dbReference>
<dbReference type="InterPro" id="IPR001789">
    <property type="entry name" value="Sig_transdc_resp-reg_receiver"/>
</dbReference>
<dbReference type="Pfam" id="PF00072">
    <property type="entry name" value="Response_reg"/>
    <property type="match status" value="1"/>
</dbReference>
<evidence type="ECO:0000313" key="10">
    <source>
        <dbReference type="EMBL" id="RGE57852.1"/>
    </source>
</evidence>
<dbReference type="RefSeq" id="WP_051358289.1">
    <property type="nucleotide sequence ID" value="NZ_CANNOQ010000221.1"/>
</dbReference>
<keyword evidence="11" id="KW-1185">Reference proteome</keyword>
<dbReference type="GeneID" id="97988659"/>
<evidence type="ECO:0000259" key="9">
    <source>
        <dbReference type="PROSITE" id="PS51755"/>
    </source>
</evidence>
<dbReference type="SMART" id="SM00448">
    <property type="entry name" value="REC"/>
    <property type="match status" value="1"/>
</dbReference>
<organism evidence="10 11">
    <name type="scientific">Eisenbergiella massiliensis</name>
    <dbReference type="NCBI Taxonomy" id="1720294"/>
    <lineage>
        <taxon>Bacteria</taxon>
        <taxon>Bacillati</taxon>
        <taxon>Bacillota</taxon>
        <taxon>Clostridia</taxon>
        <taxon>Lachnospirales</taxon>
        <taxon>Lachnospiraceae</taxon>
        <taxon>Eisenbergiella</taxon>
    </lineage>
</organism>
<dbReference type="Pfam" id="PF00486">
    <property type="entry name" value="Trans_reg_C"/>
    <property type="match status" value="1"/>
</dbReference>
<dbReference type="GO" id="GO:0000976">
    <property type="term" value="F:transcription cis-regulatory region binding"/>
    <property type="evidence" value="ECO:0007669"/>
    <property type="project" value="TreeGrafter"/>
</dbReference>
<dbReference type="InterPro" id="IPR036388">
    <property type="entry name" value="WH-like_DNA-bd_sf"/>
</dbReference>
<dbReference type="GO" id="GO:0000156">
    <property type="term" value="F:phosphorelay response regulator activity"/>
    <property type="evidence" value="ECO:0007669"/>
    <property type="project" value="TreeGrafter"/>
</dbReference>
<dbReference type="PANTHER" id="PTHR48111:SF43">
    <property type="entry name" value="STAGE 0 SPORULATION PROTEIN A HOMOLOG"/>
    <property type="match status" value="1"/>
</dbReference>
<evidence type="ECO:0000313" key="11">
    <source>
        <dbReference type="Proteomes" id="UP000260812"/>
    </source>
</evidence>
<dbReference type="GO" id="GO:0005829">
    <property type="term" value="C:cytosol"/>
    <property type="evidence" value="ECO:0007669"/>
    <property type="project" value="TreeGrafter"/>
</dbReference>
<dbReference type="PROSITE" id="PS50110">
    <property type="entry name" value="RESPONSE_REGULATORY"/>
    <property type="match status" value="1"/>
</dbReference>
<protein>
    <recommendedName>
        <fullName evidence="1">Stage 0 sporulation protein A homolog</fullName>
    </recommendedName>
</protein>
<feature type="modified residue" description="4-aspartylphosphate" evidence="6">
    <location>
        <position position="52"/>
    </location>
</feature>